<dbReference type="Proteomes" id="UP000185544">
    <property type="component" value="Chromosome"/>
</dbReference>
<reference evidence="10 11" key="1">
    <citation type="submission" date="2016-08" db="EMBL/GenBank/DDBJ databases">
        <title>Identification and validation of antigenic proteins from Pajaroellobacter abortibovis using de-novo genome sequence assembly and reverse vaccinology.</title>
        <authorList>
            <person name="Welly B.T."/>
            <person name="Miller M.R."/>
            <person name="Stott J.L."/>
            <person name="Blanchard M.T."/>
            <person name="Islas-Trejo A.D."/>
            <person name="O'Rourke S.M."/>
            <person name="Young A.E."/>
            <person name="Medrano J.F."/>
            <person name="Van Eenennaam A.L."/>
        </authorList>
    </citation>
    <scope>NUCLEOTIDE SEQUENCE [LARGE SCALE GENOMIC DNA]</scope>
    <source>
        <strain evidence="10 11">BTF92-0548A/99-0131</strain>
    </source>
</reference>
<accession>A0A1L6MV31</accession>
<evidence type="ECO:0000259" key="9">
    <source>
        <dbReference type="PROSITE" id="PS50850"/>
    </source>
</evidence>
<feature type="domain" description="Major facilitator superfamily (MFS) profile" evidence="9">
    <location>
        <begin position="1"/>
        <end position="132"/>
    </location>
</feature>
<dbReference type="InterPro" id="IPR051084">
    <property type="entry name" value="H+-coupled_symporters"/>
</dbReference>
<gene>
    <name evidence="10" type="ORF">BCY86_00750</name>
</gene>
<dbReference type="GO" id="GO:0015293">
    <property type="term" value="F:symporter activity"/>
    <property type="evidence" value="ECO:0007669"/>
    <property type="project" value="UniProtKB-KW"/>
</dbReference>
<evidence type="ECO:0000313" key="10">
    <source>
        <dbReference type="EMBL" id="APR99369.1"/>
    </source>
</evidence>
<dbReference type="SUPFAM" id="SSF103473">
    <property type="entry name" value="MFS general substrate transporter"/>
    <property type="match status" value="1"/>
</dbReference>
<dbReference type="STRING" id="1882918.BCY86_00750"/>
<dbReference type="EMBL" id="CP016908">
    <property type="protein sequence ID" value="APR99369.1"/>
    <property type="molecule type" value="Genomic_DNA"/>
</dbReference>
<dbReference type="PANTHER" id="PTHR43528:SF1">
    <property type="entry name" value="ALPHA-KETOGLUTARATE PERMEASE"/>
    <property type="match status" value="1"/>
</dbReference>
<evidence type="ECO:0000256" key="1">
    <source>
        <dbReference type="ARBA" id="ARBA00004651"/>
    </source>
</evidence>
<dbReference type="Pfam" id="PF00083">
    <property type="entry name" value="Sugar_tr"/>
    <property type="match status" value="1"/>
</dbReference>
<evidence type="ECO:0000256" key="3">
    <source>
        <dbReference type="ARBA" id="ARBA00022475"/>
    </source>
</evidence>
<dbReference type="PANTHER" id="PTHR43528">
    <property type="entry name" value="ALPHA-KETOGLUTARATE PERMEASE"/>
    <property type="match status" value="1"/>
</dbReference>
<dbReference type="PROSITE" id="PS00217">
    <property type="entry name" value="SUGAR_TRANSPORT_2"/>
    <property type="match status" value="1"/>
</dbReference>
<dbReference type="PROSITE" id="PS50850">
    <property type="entry name" value="MFS"/>
    <property type="match status" value="1"/>
</dbReference>
<keyword evidence="4 8" id="KW-0812">Transmembrane</keyword>
<keyword evidence="11" id="KW-1185">Reference proteome</keyword>
<keyword evidence="6 8" id="KW-1133">Transmembrane helix</keyword>
<keyword evidence="7 8" id="KW-0472">Membrane</keyword>
<dbReference type="AlphaFoldDB" id="A0A1L6MV31"/>
<evidence type="ECO:0000256" key="7">
    <source>
        <dbReference type="ARBA" id="ARBA00023136"/>
    </source>
</evidence>
<keyword evidence="3" id="KW-1003">Cell membrane</keyword>
<evidence type="ECO:0000256" key="5">
    <source>
        <dbReference type="ARBA" id="ARBA00022847"/>
    </source>
</evidence>
<evidence type="ECO:0000256" key="2">
    <source>
        <dbReference type="ARBA" id="ARBA00022448"/>
    </source>
</evidence>
<feature type="transmembrane region" description="Helical" evidence="8">
    <location>
        <begin position="95"/>
        <end position="114"/>
    </location>
</feature>
<evidence type="ECO:0000256" key="4">
    <source>
        <dbReference type="ARBA" id="ARBA00022692"/>
    </source>
</evidence>
<dbReference type="KEGG" id="pabo:BCY86_00750"/>
<evidence type="ECO:0000256" key="8">
    <source>
        <dbReference type="SAM" id="Phobius"/>
    </source>
</evidence>
<organism evidence="10 11">
    <name type="scientific">Pajaroellobacter abortibovis</name>
    <dbReference type="NCBI Taxonomy" id="1882918"/>
    <lineage>
        <taxon>Bacteria</taxon>
        <taxon>Pseudomonadati</taxon>
        <taxon>Myxococcota</taxon>
        <taxon>Polyangia</taxon>
        <taxon>Polyangiales</taxon>
        <taxon>Polyangiaceae</taxon>
    </lineage>
</organism>
<keyword evidence="5" id="KW-0769">Symport</keyword>
<dbReference type="RefSeq" id="WP_075276003.1">
    <property type="nucleotide sequence ID" value="NZ_CP016908.1"/>
</dbReference>
<dbReference type="InterPro" id="IPR005828">
    <property type="entry name" value="MFS_sugar_transport-like"/>
</dbReference>
<evidence type="ECO:0000256" key="6">
    <source>
        <dbReference type="ARBA" id="ARBA00022989"/>
    </source>
</evidence>
<proteinExistence type="predicted"/>
<dbReference type="InterPro" id="IPR020846">
    <property type="entry name" value="MFS_dom"/>
</dbReference>
<evidence type="ECO:0000313" key="11">
    <source>
        <dbReference type="Proteomes" id="UP000185544"/>
    </source>
</evidence>
<sequence>MYDPPLHHHGIASHLPASRSPSAPILLVLIRMLQGASVGGNYGGPITFVTEHAGNRNRGLIGSLVAVSCLSGFIAGSIMAILVSALLTTEQLFSWGWRIPFLFGTTIGLVGFMMRSKMEESPAYLAKPSRYY</sequence>
<feature type="transmembrane region" description="Helical" evidence="8">
    <location>
        <begin position="60"/>
        <end position="83"/>
    </location>
</feature>
<dbReference type="InterPro" id="IPR036259">
    <property type="entry name" value="MFS_trans_sf"/>
</dbReference>
<dbReference type="GO" id="GO:0005886">
    <property type="term" value="C:plasma membrane"/>
    <property type="evidence" value="ECO:0007669"/>
    <property type="project" value="UniProtKB-SubCell"/>
</dbReference>
<dbReference type="OrthoDB" id="6766492at2"/>
<name>A0A1L6MV31_9BACT</name>
<protein>
    <recommendedName>
        <fullName evidence="9">Major facilitator superfamily (MFS) profile domain-containing protein</fullName>
    </recommendedName>
</protein>
<dbReference type="InterPro" id="IPR005829">
    <property type="entry name" value="Sugar_transporter_CS"/>
</dbReference>
<comment type="subcellular location">
    <subcellularLocation>
        <location evidence="1">Cell membrane</location>
        <topology evidence="1">Multi-pass membrane protein</topology>
    </subcellularLocation>
</comment>
<dbReference type="Gene3D" id="1.20.1250.20">
    <property type="entry name" value="MFS general substrate transporter like domains"/>
    <property type="match status" value="1"/>
</dbReference>
<keyword evidence="2" id="KW-0813">Transport</keyword>